<organism evidence="6 7">
    <name type="scientific">Pelistega indica</name>
    <dbReference type="NCBI Taxonomy" id="1414851"/>
    <lineage>
        <taxon>Bacteria</taxon>
        <taxon>Pseudomonadati</taxon>
        <taxon>Pseudomonadota</taxon>
        <taxon>Betaproteobacteria</taxon>
        <taxon>Burkholderiales</taxon>
        <taxon>Alcaligenaceae</taxon>
        <taxon>Pelistega</taxon>
    </lineage>
</organism>
<dbReference type="RefSeq" id="WP_023951040.1">
    <property type="nucleotide sequence ID" value="NZ_AYSV01000084.1"/>
</dbReference>
<evidence type="ECO:0000256" key="3">
    <source>
        <dbReference type="ARBA" id="ARBA00022598"/>
    </source>
</evidence>
<feature type="domain" description="AMP-dependent synthetase/ligase" evidence="4">
    <location>
        <begin position="33"/>
        <end position="394"/>
    </location>
</feature>
<comment type="similarity">
    <text evidence="2">Belongs to the ATP-dependent AMP-binding enzyme family.</text>
</comment>
<dbReference type="Gene3D" id="3.40.50.12780">
    <property type="entry name" value="N-terminal domain of ligase-like"/>
    <property type="match status" value="1"/>
</dbReference>
<dbReference type="InterPro" id="IPR045851">
    <property type="entry name" value="AMP-bd_C_sf"/>
</dbReference>
<accession>V8G3R8</accession>
<keyword evidence="7" id="KW-1185">Reference proteome</keyword>
<dbReference type="Gene3D" id="3.30.300.30">
    <property type="match status" value="1"/>
</dbReference>
<dbReference type="InterPro" id="IPR025110">
    <property type="entry name" value="AMP-bd_C"/>
</dbReference>
<proteinExistence type="inferred from homology"/>
<sequence>MNNLYIPFDENRIKQYQSLGYWTGKTHFDFLIQSCHKYANHIAIVDSNYTISYETLLNLSVNFGEYLKTIGIEKDDFVLLQAPNSADFVIALFGIFYTGAKPIFCMHMHNSYEIYHIAKLASAKGYVRVSLPDENNTAEEIIKNMPAALESLRVIKNFQLGEIYTTLTNQNHTINPVSNNSTSIAFLQLSGGTTGIPKLIPRTHDEYLYSVRESAKIAGLDKSSVQLVAIPISHNFAMSSPGILGALYSGAKIVIARDGSPDTCFELIQQHHVTQVSLVPSLVTLWANSTKLKYYNLSSLRVIQVGGSKLSPTLAEKFTKNFPNMKLQQVYGMAEGLVNYTRLDDDTETITNTQGRPISPHDKIVIINENLQPQPKGDIGEIITKGPYTINGYYNAPEINKKSFTPDGFYRTGDLGFIDSKGNIVVTGRCKEIINRAGEKIIPSELETLLLKHIKIKDVSVVGIPDELLGERIHANIILQQSEKSITLQEVREFLSSQNIDVQKMPDSITIVDAFQYTLVGKIKK</sequence>
<dbReference type="InterPro" id="IPR042099">
    <property type="entry name" value="ANL_N_sf"/>
</dbReference>
<gene>
    <name evidence="6" type="ORF">V757_06745</name>
</gene>
<dbReference type="Pfam" id="PF13193">
    <property type="entry name" value="AMP-binding_C"/>
    <property type="match status" value="1"/>
</dbReference>
<evidence type="ECO:0000259" key="4">
    <source>
        <dbReference type="Pfam" id="PF00501"/>
    </source>
</evidence>
<dbReference type="InterPro" id="IPR020845">
    <property type="entry name" value="AMP-binding_CS"/>
</dbReference>
<dbReference type="PANTHER" id="PTHR24096:SF149">
    <property type="entry name" value="AMP-BINDING DOMAIN-CONTAINING PROTEIN-RELATED"/>
    <property type="match status" value="1"/>
</dbReference>
<dbReference type="GO" id="GO:0019748">
    <property type="term" value="P:secondary metabolic process"/>
    <property type="evidence" value="ECO:0007669"/>
    <property type="project" value="TreeGrafter"/>
</dbReference>
<evidence type="ECO:0000256" key="1">
    <source>
        <dbReference type="ARBA" id="ARBA00004924"/>
    </source>
</evidence>
<dbReference type="Pfam" id="PF00501">
    <property type="entry name" value="AMP-binding"/>
    <property type="match status" value="1"/>
</dbReference>
<dbReference type="EMBL" id="AYSV01000084">
    <property type="protein sequence ID" value="ETD71174.1"/>
    <property type="molecule type" value="Genomic_DNA"/>
</dbReference>
<evidence type="ECO:0000313" key="7">
    <source>
        <dbReference type="Proteomes" id="UP000018766"/>
    </source>
</evidence>
<reference evidence="6 7" key="1">
    <citation type="submission" date="2013-11" db="EMBL/GenBank/DDBJ databases">
        <title>Genomic analysis of Pelistega sp. HM-7.</title>
        <authorList>
            <person name="Kumbhare S.V."/>
            <person name="Shetty S.A."/>
            <person name="Sharma O."/>
            <person name="Dhotre D.P."/>
        </authorList>
    </citation>
    <scope>NUCLEOTIDE SEQUENCE [LARGE SCALE GENOMIC DNA]</scope>
    <source>
        <strain evidence="6 7">HM-7</strain>
    </source>
</reference>
<dbReference type="AlphaFoldDB" id="V8G3R8"/>
<evidence type="ECO:0000256" key="2">
    <source>
        <dbReference type="ARBA" id="ARBA00006432"/>
    </source>
</evidence>
<dbReference type="InterPro" id="IPR000873">
    <property type="entry name" value="AMP-dep_synth/lig_dom"/>
</dbReference>
<protein>
    <submittedName>
        <fullName evidence="6">2,3-dihydroxybenzoate--AMP ligase</fullName>
    </submittedName>
</protein>
<comment type="caution">
    <text evidence="6">The sequence shown here is derived from an EMBL/GenBank/DDBJ whole genome shotgun (WGS) entry which is preliminary data.</text>
</comment>
<dbReference type="PROSITE" id="PS00455">
    <property type="entry name" value="AMP_BINDING"/>
    <property type="match status" value="1"/>
</dbReference>
<dbReference type="Proteomes" id="UP000018766">
    <property type="component" value="Unassembled WGS sequence"/>
</dbReference>
<name>V8G3R8_9BURK</name>
<feature type="domain" description="AMP-binding enzyme C-terminal" evidence="5">
    <location>
        <begin position="445"/>
        <end position="522"/>
    </location>
</feature>
<dbReference type="GO" id="GO:0016405">
    <property type="term" value="F:CoA-ligase activity"/>
    <property type="evidence" value="ECO:0007669"/>
    <property type="project" value="TreeGrafter"/>
</dbReference>
<evidence type="ECO:0000313" key="6">
    <source>
        <dbReference type="EMBL" id="ETD71174.1"/>
    </source>
</evidence>
<dbReference type="PANTHER" id="PTHR24096">
    <property type="entry name" value="LONG-CHAIN-FATTY-ACID--COA LIGASE"/>
    <property type="match status" value="1"/>
</dbReference>
<comment type="pathway">
    <text evidence="1">Siderophore biosynthesis.</text>
</comment>
<evidence type="ECO:0000259" key="5">
    <source>
        <dbReference type="Pfam" id="PF13193"/>
    </source>
</evidence>
<dbReference type="SUPFAM" id="SSF56801">
    <property type="entry name" value="Acetyl-CoA synthetase-like"/>
    <property type="match status" value="1"/>
</dbReference>
<keyword evidence="3 6" id="KW-0436">Ligase</keyword>
<dbReference type="FunFam" id="2.30.38.10:FF:000003">
    <property type="entry name" value="Vibriobactin-specific 2,3-dihydroxybenzoate-AMP ligase"/>
    <property type="match status" value="1"/>
</dbReference>